<feature type="compositionally biased region" description="Basic residues" evidence="1">
    <location>
        <begin position="676"/>
        <end position="686"/>
    </location>
</feature>
<keyword evidence="2" id="KW-0812">Transmembrane</keyword>
<comment type="caution">
    <text evidence="3">The sequence shown here is derived from an EMBL/GenBank/DDBJ whole genome shotgun (WGS) entry which is preliminary data.</text>
</comment>
<dbReference type="Proteomes" id="UP000316628">
    <property type="component" value="Unassembled WGS sequence"/>
</dbReference>
<feature type="region of interest" description="Disordered" evidence="1">
    <location>
        <begin position="676"/>
        <end position="705"/>
    </location>
</feature>
<feature type="transmembrane region" description="Helical" evidence="2">
    <location>
        <begin position="597"/>
        <end position="614"/>
    </location>
</feature>
<evidence type="ECO:0000313" key="4">
    <source>
        <dbReference type="Proteomes" id="UP000316628"/>
    </source>
</evidence>
<proteinExistence type="predicted"/>
<organism evidence="3 4">
    <name type="scientific">Saccharothrix saharensis</name>
    <dbReference type="NCBI Taxonomy" id="571190"/>
    <lineage>
        <taxon>Bacteria</taxon>
        <taxon>Bacillati</taxon>
        <taxon>Actinomycetota</taxon>
        <taxon>Actinomycetes</taxon>
        <taxon>Pseudonocardiales</taxon>
        <taxon>Pseudonocardiaceae</taxon>
        <taxon>Saccharothrix</taxon>
    </lineage>
</organism>
<evidence type="ECO:0000256" key="1">
    <source>
        <dbReference type="SAM" id="MobiDB-lite"/>
    </source>
</evidence>
<protein>
    <submittedName>
        <fullName evidence="3">Uncharacterized protein</fullName>
    </submittedName>
</protein>
<evidence type="ECO:0000256" key="2">
    <source>
        <dbReference type="SAM" id="Phobius"/>
    </source>
</evidence>
<name>A0A543JQ31_9PSEU</name>
<keyword evidence="4" id="KW-1185">Reference proteome</keyword>
<accession>A0A543JQ31</accession>
<dbReference type="AlphaFoldDB" id="A0A543JQ31"/>
<feature type="transmembrane region" description="Helical" evidence="2">
    <location>
        <begin position="57"/>
        <end position="74"/>
    </location>
</feature>
<feature type="compositionally biased region" description="Low complexity" evidence="1">
    <location>
        <begin position="687"/>
        <end position="696"/>
    </location>
</feature>
<sequence>MRLVELRDRPAPRPATRVRQSPARAVLLRVFGWPAFVLGLVLLVVAQGGAGSGPYPALRPVLCGVGGVALLALGRRAVVRGRRHAVEVLPSLDGLSGDVVLFLRSFVDDEGFAAQQRGRHVLDLWGTTRTEEEQLAAALAPFGRMVALGRPGDVLPPAGAPRHFSADEAWRDQVLAGLERARLVLLAAGPGPSLRWEAERVVAGVPADRVVVVVCRDAAQYESFRESTGDVFPKGLPEFRPRTSPVPAGAHAYTRAAVWFEPDWTPRLRHLDGRDAPGSVRNWVASVFSRSLVEVYERAGVRRPGRWADTVRRRTRPRWWPRRHRPAAPVAAPVAVPPVRIGGGRWRADRVRTGGVDFVVRVDDGQRRHVVEYRPATTGQPVVLVDGHRTGHAFRLGRDGPPARLVVGDDVQLWVDGTPVYALSRAAARSDTFLEHRATAIRDALLELPASLPGPFPVTLRVAPDLRLRDAEVGGDPVIAVLDSRSDFGDARVWFTDRAAHVRYRGGLAVLAYPDLAATTVTADFATLRAGSAELDFPGHAERTAQVLNAVKAAVVAQDSGFGPPPAAHPFARAGGLRAGRVGAAWRVARRQLWTRMWGLMAGLGAVVGLAAAFDLDLGRAAWPEQVAVRVAAVPAGFAAGLAFSAVVVLLTGAGYGAVCVVVRLAAVPGRVLTRRRRDRRARRRTPAGTSPAPSAGRGGSAARR</sequence>
<keyword evidence="2" id="KW-1133">Transmembrane helix</keyword>
<evidence type="ECO:0000313" key="3">
    <source>
        <dbReference type="EMBL" id="TQM84940.1"/>
    </source>
</evidence>
<keyword evidence="2" id="KW-0472">Membrane</keyword>
<gene>
    <name evidence="3" type="ORF">FHX81_7406</name>
</gene>
<reference evidence="3 4" key="1">
    <citation type="submission" date="2019-06" db="EMBL/GenBank/DDBJ databases">
        <title>Sequencing the genomes of 1000 actinobacteria strains.</title>
        <authorList>
            <person name="Klenk H.-P."/>
        </authorList>
    </citation>
    <scope>NUCLEOTIDE SEQUENCE [LARGE SCALE GENOMIC DNA]</scope>
    <source>
        <strain evidence="3 4">DSM 45456</strain>
    </source>
</reference>
<dbReference type="EMBL" id="VFPP01000001">
    <property type="protein sequence ID" value="TQM84940.1"/>
    <property type="molecule type" value="Genomic_DNA"/>
</dbReference>
<feature type="transmembrane region" description="Helical" evidence="2">
    <location>
        <begin position="26"/>
        <end position="45"/>
    </location>
</feature>
<feature type="transmembrane region" description="Helical" evidence="2">
    <location>
        <begin position="634"/>
        <end position="667"/>
    </location>
</feature>